<keyword evidence="2" id="KW-0808">Transferase</keyword>
<accession>A0A2I1P8H0</accession>
<comment type="caution">
    <text evidence="2">The sequence shown here is derived from an EMBL/GenBank/DDBJ whole genome shotgun (WGS) entry which is preliminary data.</text>
</comment>
<dbReference type="GO" id="GO:0016747">
    <property type="term" value="F:acyltransferase activity, transferring groups other than amino-acyl groups"/>
    <property type="evidence" value="ECO:0007669"/>
    <property type="project" value="InterPro"/>
</dbReference>
<feature type="domain" description="N-acetyltransferase" evidence="1">
    <location>
        <begin position="7"/>
        <end position="147"/>
    </location>
</feature>
<evidence type="ECO:0000313" key="3">
    <source>
        <dbReference type="Proteomes" id="UP000234206"/>
    </source>
</evidence>
<evidence type="ECO:0000313" key="2">
    <source>
        <dbReference type="EMBL" id="PKZ40927.1"/>
    </source>
</evidence>
<dbReference type="PROSITE" id="PS51186">
    <property type="entry name" value="GNAT"/>
    <property type="match status" value="1"/>
</dbReference>
<evidence type="ECO:0000259" key="1">
    <source>
        <dbReference type="PROSITE" id="PS51186"/>
    </source>
</evidence>
<dbReference type="OrthoDB" id="9796171at2"/>
<sequence length="150" mass="16176">MENLHEVPGPALTADQLHRLLRLRVDVFVVEQECPYAEVDGRDLLPTTTHVWVEEGSEVASTLRLLDAGGPDGALVVGRVVTAAPHRGAGLAARLLERVLDAHGHRRLELEAQAHLAGWYERFGFARAGADLDLDGITHTPMVRVPGGAA</sequence>
<gene>
    <name evidence="2" type="ORF">CYJ76_10435</name>
</gene>
<dbReference type="InterPro" id="IPR000182">
    <property type="entry name" value="GNAT_dom"/>
</dbReference>
<keyword evidence="3" id="KW-1185">Reference proteome</keyword>
<dbReference type="Gene3D" id="3.40.630.30">
    <property type="match status" value="1"/>
</dbReference>
<dbReference type="CDD" id="cd04301">
    <property type="entry name" value="NAT_SF"/>
    <property type="match status" value="1"/>
</dbReference>
<protein>
    <submittedName>
        <fullName evidence="2">GNAT family N-acetyltransferase</fullName>
    </submittedName>
</protein>
<dbReference type="EMBL" id="PKIZ01000023">
    <property type="protein sequence ID" value="PKZ40927.1"/>
    <property type="molecule type" value="Genomic_DNA"/>
</dbReference>
<dbReference type="AlphaFoldDB" id="A0A2I1P8H0"/>
<proteinExistence type="predicted"/>
<dbReference type="RefSeq" id="WP_101850041.1">
    <property type="nucleotide sequence ID" value="NZ_PKIZ01000023.1"/>
</dbReference>
<dbReference type="Proteomes" id="UP000234206">
    <property type="component" value="Unassembled WGS sequence"/>
</dbReference>
<organism evidence="2 3">
    <name type="scientific">Kytococcus schroeteri</name>
    <dbReference type="NCBI Taxonomy" id="138300"/>
    <lineage>
        <taxon>Bacteria</taxon>
        <taxon>Bacillati</taxon>
        <taxon>Actinomycetota</taxon>
        <taxon>Actinomycetes</taxon>
        <taxon>Micrococcales</taxon>
        <taxon>Kytococcaceae</taxon>
        <taxon>Kytococcus</taxon>
    </lineage>
</organism>
<dbReference type="Pfam" id="PF13673">
    <property type="entry name" value="Acetyltransf_10"/>
    <property type="match status" value="1"/>
</dbReference>
<reference evidence="2 3" key="1">
    <citation type="submission" date="2017-12" db="EMBL/GenBank/DDBJ databases">
        <title>Phylogenetic diversity of female urinary microbiome.</title>
        <authorList>
            <person name="Thomas-White K."/>
            <person name="Wolfe A.J."/>
        </authorList>
    </citation>
    <scope>NUCLEOTIDE SEQUENCE [LARGE SCALE GENOMIC DNA]</scope>
    <source>
        <strain evidence="2 3">UMB1298</strain>
    </source>
</reference>
<name>A0A2I1P8H0_9MICO</name>
<dbReference type="InterPro" id="IPR016181">
    <property type="entry name" value="Acyl_CoA_acyltransferase"/>
</dbReference>
<dbReference type="SUPFAM" id="SSF55729">
    <property type="entry name" value="Acyl-CoA N-acyltransferases (Nat)"/>
    <property type="match status" value="1"/>
</dbReference>